<gene>
    <name evidence="1" type="ORF">RF55_5777</name>
</gene>
<dbReference type="EMBL" id="LBMM01003001">
    <property type="protein sequence ID" value="KMQ94087.1"/>
    <property type="molecule type" value="Genomic_DNA"/>
</dbReference>
<dbReference type="Proteomes" id="UP000036403">
    <property type="component" value="Unassembled WGS sequence"/>
</dbReference>
<dbReference type="OrthoDB" id="7700944at2759"/>
<keyword evidence="2" id="KW-1185">Reference proteome</keyword>
<dbReference type="AlphaFoldDB" id="A0A0J7KUI7"/>
<keyword evidence="1" id="KW-0695">RNA-directed DNA polymerase</keyword>
<keyword evidence="1" id="KW-0808">Transferase</keyword>
<evidence type="ECO:0000313" key="1">
    <source>
        <dbReference type="EMBL" id="KMQ94087.1"/>
    </source>
</evidence>
<proteinExistence type="predicted"/>
<accession>A0A0J7KUI7</accession>
<keyword evidence="1" id="KW-0548">Nucleotidyltransferase</keyword>
<dbReference type="GO" id="GO:0003964">
    <property type="term" value="F:RNA-directed DNA polymerase activity"/>
    <property type="evidence" value="ECO:0007669"/>
    <property type="project" value="UniProtKB-KW"/>
</dbReference>
<comment type="caution">
    <text evidence="1">The sequence shown here is derived from an EMBL/GenBank/DDBJ whole genome shotgun (WGS) entry which is preliminary data.</text>
</comment>
<reference evidence="1 2" key="1">
    <citation type="submission" date="2015-04" db="EMBL/GenBank/DDBJ databases">
        <title>Lasius niger genome sequencing.</title>
        <authorList>
            <person name="Konorov E.A."/>
            <person name="Nikitin M.A."/>
            <person name="Kirill M.V."/>
            <person name="Chang P."/>
        </authorList>
    </citation>
    <scope>NUCLEOTIDE SEQUENCE [LARGE SCALE GENOMIC DNA]</scope>
    <source>
        <tissue evidence="1">Whole</tissue>
    </source>
</reference>
<dbReference type="PaxDb" id="67767-A0A0J7KUI7"/>
<protein>
    <submittedName>
        <fullName evidence="1">Reverse transcriptase</fullName>
    </submittedName>
</protein>
<organism evidence="1 2">
    <name type="scientific">Lasius niger</name>
    <name type="common">Black garden ant</name>
    <dbReference type="NCBI Taxonomy" id="67767"/>
    <lineage>
        <taxon>Eukaryota</taxon>
        <taxon>Metazoa</taxon>
        <taxon>Ecdysozoa</taxon>
        <taxon>Arthropoda</taxon>
        <taxon>Hexapoda</taxon>
        <taxon>Insecta</taxon>
        <taxon>Pterygota</taxon>
        <taxon>Neoptera</taxon>
        <taxon>Endopterygota</taxon>
        <taxon>Hymenoptera</taxon>
        <taxon>Apocrita</taxon>
        <taxon>Aculeata</taxon>
        <taxon>Formicoidea</taxon>
        <taxon>Formicidae</taxon>
        <taxon>Formicinae</taxon>
        <taxon>Lasius</taxon>
        <taxon>Lasius</taxon>
    </lineage>
</organism>
<name>A0A0J7KUI7_LASNI</name>
<sequence>MTLACDMSMPRTKVCPRRAAYWWTEEIAALRRVSVHARRAYTRARRRGNAARTQEAWKESRTTRDFLRTAIRRFNARAWDELILFLDGDLWGRLYKIVREKLHRWAPPITETLDPPFLEEILTALFSTKEYEGEPIPLKEPPMWDEEYGIIQGEIGEAVKRLGTRKAPGPDSIPGKA</sequence>
<evidence type="ECO:0000313" key="2">
    <source>
        <dbReference type="Proteomes" id="UP000036403"/>
    </source>
</evidence>